<evidence type="ECO:0000256" key="2">
    <source>
        <dbReference type="ARBA" id="ARBA00005695"/>
    </source>
</evidence>
<dbReference type="Gene3D" id="3.40.190.10">
    <property type="entry name" value="Periplasmic binding protein-like II"/>
    <property type="match status" value="1"/>
</dbReference>
<keyword evidence="7" id="KW-1185">Reference proteome</keyword>
<dbReference type="EMBL" id="JAOVZR010000001">
    <property type="protein sequence ID" value="MCY0150383.1"/>
    <property type="molecule type" value="Genomic_DNA"/>
</dbReference>
<evidence type="ECO:0000313" key="7">
    <source>
        <dbReference type="Proteomes" id="UP001073227"/>
    </source>
</evidence>
<dbReference type="PANTHER" id="PTHR30290:SF38">
    <property type="entry name" value="D,D-DIPEPTIDE-BINDING PERIPLASMIC PROTEIN DDPA-RELATED"/>
    <property type="match status" value="1"/>
</dbReference>
<gene>
    <name evidence="6" type="ORF">OEG84_22410</name>
</gene>
<organism evidence="6 7">
    <name type="scientific">Hoeflea algicola</name>
    <dbReference type="NCBI Taxonomy" id="2983763"/>
    <lineage>
        <taxon>Bacteria</taxon>
        <taxon>Pseudomonadati</taxon>
        <taxon>Pseudomonadota</taxon>
        <taxon>Alphaproteobacteria</taxon>
        <taxon>Hyphomicrobiales</taxon>
        <taxon>Rhizobiaceae</taxon>
        <taxon>Hoeflea</taxon>
    </lineage>
</organism>
<dbReference type="Gene3D" id="3.90.76.10">
    <property type="entry name" value="Dipeptide-binding Protein, Domain 1"/>
    <property type="match status" value="1"/>
</dbReference>
<dbReference type="Proteomes" id="UP001073227">
    <property type="component" value="Unassembled WGS sequence"/>
</dbReference>
<comment type="subcellular location">
    <subcellularLocation>
        <location evidence="1">Periplasm</location>
    </subcellularLocation>
</comment>
<dbReference type="SUPFAM" id="SSF53850">
    <property type="entry name" value="Periplasmic binding protein-like II"/>
    <property type="match status" value="1"/>
</dbReference>
<evidence type="ECO:0000256" key="1">
    <source>
        <dbReference type="ARBA" id="ARBA00004418"/>
    </source>
</evidence>
<dbReference type="InterPro" id="IPR030678">
    <property type="entry name" value="Peptide/Ni-bd"/>
</dbReference>
<accession>A0ABT3ZFA4</accession>
<feature type="domain" description="Solute-binding protein family 5" evidence="5">
    <location>
        <begin position="81"/>
        <end position="414"/>
    </location>
</feature>
<dbReference type="InterPro" id="IPR023765">
    <property type="entry name" value="SBP_5_CS"/>
</dbReference>
<dbReference type="PANTHER" id="PTHR30290">
    <property type="entry name" value="PERIPLASMIC BINDING COMPONENT OF ABC TRANSPORTER"/>
    <property type="match status" value="1"/>
</dbReference>
<dbReference type="Gene3D" id="3.10.105.10">
    <property type="entry name" value="Dipeptide-binding Protein, Domain 3"/>
    <property type="match status" value="1"/>
</dbReference>
<dbReference type="PROSITE" id="PS01040">
    <property type="entry name" value="SBP_BACTERIAL_5"/>
    <property type="match status" value="1"/>
</dbReference>
<dbReference type="InterPro" id="IPR000914">
    <property type="entry name" value="SBP_5_dom"/>
</dbReference>
<keyword evidence="3 4" id="KW-0732">Signal</keyword>
<dbReference type="InterPro" id="IPR039424">
    <property type="entry name" value="SBP_5"/>
</dbReference>
<protein>
    <submittedName>
        <fullName evidence="6">ABC transporter substrate-binding protein</fullName>
    </submittedName>
</protein>
<comment type="similarity">
    <text evidence="2">Belongs to the bacterial solute-binding protein 5 family.</text>
</comment>
<evidence type="ECO:0000256" key="3">
    <source>
        <dbReference type="ARBA" id="ARBA00022729"/>
    </source>
</evidence>
<name>A0ABT3ZFA4_9HYPH</name>
<comment type="caution">
    <text evidence="6">The sequence shown here is derived from an EMBL/GenBank/DDBJ whole genome shotgun (WGS) entry which is preliminary data.</text>
</comment>
<dbReference type="PIRSF" id="PIRSF002741">
    <property type="entry name" value="MppA"/>
    <property type="match status" value="1"/>
</dbReference>
<dbReference type="CDD" id="cd08502">
    <property type="entry name" value="PBP2_NikA_DppA_OppA_like_16"/>
    <property type="match status" value="1"/>
</dbReference>
<dbReference type="RefSeq" id="WP_267655817.1">
    <property type="nucleotide sequence ID" value="NZ_JAOVZR010000001.1"/>
</dbReference>
<sequence length="523" mass="57469">MGVYHQLKSLGRALTVTGALVLSTAFLAGGAMAQTMGGDFIVVQGSNPPSLDAMSTSSQASRNINMNIYEPLYGFSEAVTPIPILAETCEISDDGLTYRFPLRKGVKFHNGKEMTAKDVKASLERYRKVGATGNLLDPVESIEITGDYEVTFTMKKATPTFLEAFSSPRAPAVIIPEEDAETEAGKNSFVGTGPYKYVEYVPDSHVKLERFADYSADTRSTGIDGFGGNKTAYFDTVTFRIITEPGAQVAALEAGEVHLLEQIPVPAARRLEGNADIVTYENMPWAFNTFIFNMNVPPSDNPKFREAVQVALNMEEIMGITTEGLFQLDHGWQYAGTTYDAGDIGKEYYNQADADRAKALLKEAGYNGEEFSILTDGNIPGHSKSAIVIAEQLNAIGINAVVNQVDWPTALKIRLQPEGWNGWTLQMGIEPYLGPVGLIATLTGEKPHFIKNDPELDQLYEELISGSTVEARKATFAKIQTRMYEFFGVIKLGNIGLMQASRSNVKGFKPFRFPRVYNVWFED</sequence>
<feature type="signal peptide" evidence="4">
    <location>
        <begin position="1"/>
        <end position="33"/>
    </location>
</feature>
<feature type="chain" id="PRO_5046901342" evidence="4">
    <location>
        <begin position="34"/>
        <end position="523"/>
    </location>
</feature>
<evidence type="ECO:0000313" key="6">
    <source>
        <dbReference type="EMBL" id="MCY0150383.1"/>
    </source>
</evidence>
<reference evidence="6" key="1">
    <citation type="submission" date="2022-10" db="EMBL/GenBank/DDBJ databases">
        <title>Hoeflea sp. G2-23, isolated from marine algae.</title>
        <authorList>
            <person name="Kristyanto S."/>
            <person name="Kim J.M."/>
            <person name="Jeon C.O."/>
        </authorList>
    </citation>
    <scope>NUCLEOTIDE SEQUENCE</scope>
    <source>
        <strain evidence="6">G2-23</strain>
    </source>
</reference>
<proteinExistence type="inferred from homology"/>
<evidence type="ECO:0000256" key="4">
    <source>
        <dbReference type="SAM" id="SignalP"/>
    </source>
</evidence>
<evidence type="ECO:0000259" key="5">
    <source>
        <dbReference type="Pfam" id="PF00496"/>
    </source>
</evidence>
<dbReference type="Pfam" id="PF00496">
    <property type="entry name" value="SBP_bac_5"/>
    <property type="match status" value="1"/>
</dbReference>